<evidence type="ECO:0000313" key="2">
    <source>
        <dbReference type="EMBL" id="KAF9947778.1"/>
    </source>
</evidence>
<evidence type="ECO:0000256" key="1">
    <source>
        <dbReference type="SAM" id="MobiDB-lite"/>
    </source>
</evidence>
<evidence type="ECO:0000313" key="3">
    <source>
        <dbReference type="Proteomes" id="UP000738359"/>
    </source>
</evidence>
<dbReference type="Proteomes" id="UP000738359">
    <property type="component" value="Unassembled WGS sequence"/>
</dbReference>
<comment type="caution">
    <text evidence="2">The sequence shown here is derived from an EMBL/GenBank/DDBJ whole genome shotgun (WGS) entry which is preliminary data.</text>
</comment>
<feature type="compositionally biased region" description="Polar residues" evidence="1">
    <location>
        <begin position="129"/>
        <end position="148"/>
    </location>
</feature>
<dbReference type="OrthoDB" id="2449097at2759"/>
<dbReference type="AlphaFoldDB" id="A0A9P6IVP2"/>
<dbReference type="EMBL" id="JAAAHY010001613">
    <property type="protein sequence ID" value="KAF9947778.1"/>
    <property type="molecule type" value="Genomic_DNA"/>
</dbReference>
<feature type="region of interest" description="Disordered" evidence="1">
    <location>
        <begin position="128"/>
        <end position="148"/>
    </location>
</feature>
<keyword evidence="3" id="KW-1185">Reference proteome</keyword>
<organism evidence="2 3">
    <name type="scientific">Mortierella alpina</name>
    <name type="common">Oleaginous fungus</name>
    <name type="synonym">Mortierella renispora</name>
    <dbReference type="NCBI Taxonomy" id="64518"/>
    <lineage>
        <taxon>Eukaryota</taxon>
        <taxon>Fungi</taxon>
        <taxon>Fungi incertae sedis</taxon>
        <taxon>Mucoromycota</taxon>
        <taxon>Mortierellomycotina</taxon>
        <taxon>Mortierellomycetes</taxon>
        <taxon>Mortierellales</taxon>
        <taxon>Mortierellaceae</taxon>
        <taxon>Mortierella</taxon>
    </lineage>
</organism>
<sequence length="148" mass="16076">MEAGFLDGTTAVKAKKGHRLFGRKIKSVSKKSQLGQVFGSTASPEAASLPSIENGGKAGRKKRLLPAGVRRQDVMTKTVESMDEVFPWMCIEHMAGQESGWVMLEPVQDGAVGWVVIDKLEDEMEAMVRSNQSATQAQPQEPLNATAF</sequence>
<gene>
    <name evidence="2" type="ORF">BGZ70_002516</name>
</gene>
<feature type="region of interest" description="Disordered" evidence="1">
    <location>
        <begin position="43"/>
        <end position="64"/>
    </location>
</feature>
<accession>A0A9P6IVP2</accession>
<proteinExistence type="predicted"/>
<reference evidence="2" key="1">
    <citation type="journal article" date="2020" name="Fungal Divers.">
        <title>Resolving the Mortierellaceae phylogeny through synthesis of multi-gene phylogenetics and phylogenomics.</title>
        <authorList>
            <person name="Vandepol N."/>
            <person name="Liber J."/>
            <person name="Desiro A."/>
            <person name="Na H."/>
            <person name="Kennedy M."/>
            <person name="Barry K."/>
            <person name="Grigoriev I.V."/>
            <person name="Miller A.N."/>
            <person name="O'Donnell K."/>
            <person name="Stajich J.E."/>
            <person name="Bonito G."/>
        </authorList>
    </citation>
    <scope>NUCLEOTIDE SEQUENCE</scope>
    <source>
        <strain evidence="2">CK1249</strain>
    </source>
</reference>
<protein>
    <submittedName>
        <fullName evidence="2">Uncharacterized protein</fullName>
    </submittedName>
</protein>
<name>A0A9P6IVP2_MORAP</name>